<dbReference type="Gene3D" id="3.30.530.20">
    <property type="match status" value="1"/>
</dbReference>
<dbReference type="KEGG" id="nta:107793357"/>
<dbReference type="AlphaFoldDB" id="A0A1S4A3M8"/>
<name>A0A1S4A3M8_TOBAC</name>
<reference evidence="3" key="2">
    <citation type="submission" date="2025-08" db="UniProtKB">
        <authorList>
            <consortium name="RefSeq"/>
        </authorList>
    </citation>
    <scope>IDENTIFICATION</scope>
    <source>
        <tissue evidence="3">Leaf</tissue>
    </source>
</reference>
<feature type="domain" description="Bet v I/Major latex protein" evidence="1">
    <location>
        <begin position="2"/>
        <end position="146"/>
    </location>
</feature>
<dbReference type="InterPro" id="IPR000916">
    <property type="entry name" value="Bet_v_I/MLP"/>
</dbReference>
<proteinExistence type="predicted"/>
<dbReference type="InterPro" id="IPR023393">
    <property type="entry name" value="START-like_dom_sf"/>
</dbReference>
<dbReference type="SMART" id="SM01037">
    <property type="entry name" value="Bet_v_1"/>
    <property type="match status" value="1"/>
</dbReference>
<gene>
    <name evidence="3" type="primary">LOC107793357</name>
</gene>
<sequence>MGLKGKLVASIEVKCRGHLFHDLYQTKPRHICNISPDKIHHFNIHKGESLKAGSVIGWKFNHDGKVKVTKQLIEAIDDENKSFTWKVIGGDTLELYNSFTITASFENDWATWTFVYEKKTEDTPEPLTLLGFVLDVTKDIEAHLLK</sequence>
<dbReference type="CDD" id="cd07816">
    <property type="entry name" value="Bet_v1-like"/>
    <property type="match status" value="1"/>
</dbReference>
<dbReference type="SUPFAM" id="SSF55961">
    <property type="entry name" value="Bet v1-like"/>
    <property type="match status" value="1"/>
</dbReference>
<dbReference type="Pfam" id="PF00407">
    <property type="entry name" value="Bet_v_1"/>
    <property type="match status" value="1"/>
</dbReference>
<evidence type="ECO:0000313" key="3">
    <source>
        <dbReference type="RefSeq" id="XP_016471176.1"/>
    </source>
</evidence>
<dbReference type="SMR" id="A0A1S4A3M8"/>
<dbReference type="PaxDb" id="4097-A0A1S4A3M8"/>
<reference evidence="2" key="1">
    <citation type="journal article" date="2014" name="Nat. Commun.">
        <title>The tobacco genome sequence and its comparison with those of tomato and potato.</title>
        <authorList>
            <person name="Sierro N."/>
            <person name="Battey J.N."/>
            <person name="Ouadi S."/>
            <person name="Bakaher N."/>
            <person name="Bovet L."/>
            <person name="Willig A."/>
            <person name="Goepfert S."/>
            <person name="Peitsch M.C."/>
            <person name="Ivanov N.V."/>
        </authorList>
    </citation>
    <scope>NUCLEOTIDE SEQUENCE [LARGE SCALE GENOMIC DNA]</scope>
</reference>
<dbReference type="Proteomes" id="UP000790787">
    <property type="component" value="Chromosome 16"/>
</dbReference>
<dbReference type="RefSeq" id="XP_016471176.1">
    <property type="nucleotide sequence ID" value="XM_016615690.2"/>
</dbReference>
<protein>
    <submittedName>
        <fullName evidence="3">Kirola-like</fullName>
    </submittedName>
</protein>
<evidence type="ECO:0000313" key="2">
    <source>
        <dbReference type="Proteomes" id="UP000790787"/>
    </source>
</evidence>
<dbReference type="GO" id="GO:0006952">
    <property type="term" value="P:defense response"/>
    <property type="evidence" value="ECO:0007669"/>
    <property type="project" value="InterPro"/>
</dbReference>
<dbReference type="OMA" id="ASMEIKC"/>
<dbReference type="InterPro" id="IPR051761">
    <property type="entry name" value="MLP-like_ligand-binding"/>
</dbReference>
<organism evidence="2 3">
    <name type="scientific">Nicotiana tabacum</name>
    <name type="common">Common tobacco</name>
    <dbReference type="NCBI Taxonomy" id="4097"/>
    <lineage>
        <taxon>Eukaryota</taxon>
        <taxon>Viridiplantae</taxon>
        <taxon>Streptophyta</taxon>
        <taxon>Embryophyta</taxon>
        <taxon>Tracheophyta</taxon>
        <taxon>Spermatophyta</taxon>
        <taxon>Magnoliopsida</taxon>
        <taxon>eudicotyledons</taxon>
        <taxon>Gunneridae</taxon>
        <taxon>Pentapetalae</taxon>
        <taxon>asterids</taxon>
        <taxon>lamiids</taxon>
        <taxon>Solanales</taxon>
        <taxon>Solanaceae</taxon>
        <taxon>Nicotianoideae</taxon>
        <taxon>Nicotianeae</taxon>
        <taxon>Nicotiana</taxon>
    </lineage>
</organism>
<evidence type="ECO:0000259" key="1">
    <source>
        <dbReference type="SMART" id="SM01037"/>
    </source>
</evidence>
<dbReference type="RefSeq" id="XP_016471176.1">
    <property type="nucleotide sequence ID" value="XM_016615690.1"/>
</dbReference>
<dbReference type="GeneID" id="107793357"/>
<dbReference type="OrthoDB" id="1858121at2759"/>
<accession>A0A1S4A3M8</accession>
<dbReference type="PANTHER" id="PTHR31907">
    <property type="entry name" value="MLP-LIKE PROTEIN 423"/>
    <property type="match status" value="1"/>
</dbReference>
<keyword evidence="2" id="KW-1185">Reference proteome</keyword>